<dbReference type="InterPro" id="IPR016193">
    <property type="entry name" value="Cytidine_deaminase-like"/>
</dbReference>
<evidence type="ECO:0000313" key="4">
    <source>
        <dbReference type="EMBL" id="AVD70902.1"/>
    </source>
</evidence>
<dbReference type="Gene3D" id="3.40.140.10">
    <property type="entry name" value="Cytidine Deaminase, domain 2"/>
    <property type="match status" value="1"/>
</dbReference>
<dbReference type="Pfam" id="PF00383">
    <property type="entry name" value="dCMP_cyt_deam_1"/>
    <property type="match status" value="1"/>
</dbReference>
<keyword evidence="2" id="KW-0862">Zinc</keyword>
<dbReference type="PROSITE" id="PS00903">
    <property type="entry name" value="CYT_DCMP_DEAMINASES_1"/>
    <property type="match status" value="1"/>
</dbReference>
<dbReference type="EMBL" id="CP021255">
    <property type="protein sequence ID" value="AVD70902.1"/>
    <property type="molecule type" value="Genomic_DNA"/>
</dbReference>
<evidence type="ECO:0000259" key="3">
    <source>
        <dbReference type="PROSITE" id="PS51747"/>
    </source>
</evidence>
<evidence type="ECO:0000313" key="5">
    <source>
        <dbReference type="Proteomes" id="UP000239867"/>
    </source>
</evidence>
<dbReference type="OrthoDB" id="9802676at2"/>
<dbReference type="SUPFAM" id="SSF53927">
    <property type="entry name" value="Cytidine deaminase-like"/>
    <property type="match status" value="1"/>
</dbReference>
<keyword evidence="5" id="KW-1185">Reference proteome</keyword>
<dbReference type="RefSeq" id="WP_017865722.1">
    <property type="nucleotide sequence ID" value="NZ_CP021255.1"/>
</dbReference>
<keyword evidence="1" id="KW-0479">Metal-binding</keyword>
<protein>
    <submittedName>
        <fullName evidence="4">CMP deaminase</fullName>
    </submittedName>
</protein>
<evidence type="ECO:0000256" key="1">
    <source>
        <dbReference type="ARBA" id="ARBA00022723"/>
    </source>
</evidence>
<dbReference type="PROSITE" id="PS51747">
    <property type="entry name" value="CYT_DCMP_DEAMINASES_2"/>
    <property type="match status" value="1"/>
</dbReference>
<dbReference type="GO" id="GO:0016787">
    <property type="term" value="F:hydrolase activity"/>
    <property type="evidence" value="ECO:0007669"/>
    <property type="project" value="InterPro"/>
</dbReference>
<accession>A0A2L1GML3</accession>
<dbReference type="InterPro" id="IPR002125">
    <property type="entry name" value="CMP_dCMP_dom"/>
</dbReference>
<dbReference type="KEGG" id="deo:CAY53_04930"/>
<organism evidence="4 5">
    <name type="scientific">Desulfobulbus oralis</name>
    <dbReference type="NCBI Taxonomy" id="1986146"/>
    <lineage>
        <taxon>Bacteria</taxon>
        <taxon>Pseudomonadati</taxon>
        <taxon>Thermodesulfobacteriota</taxon>
        <taxon>Desulfobulbia</taxon>
        <taxon>Desulfobulbales</taxon>
        <taxon>Desulfobulbaceae</taxon>
        <taxon>Desulfobulbus</taxon>
    </lineage>
</organism>
<dbReference type="AlphaFoldDB" id="A0A2L1GML3"/>
<gene>
    <name evidence="4" type="ORF">CAY53_04930</name>
</gene>
<evidence type="ECO:0000256" key="2">
    <source>
        <dbReference type="ARBA" id="ARBA00022833"/>
    </source>
</evidence>
<sequence length="198" mass="21436">MRIEPFECRLTLPAWVWEEMAALPDRLETREERVAAVIRFARLNTERGTGGPFAAGVFERDSGQVLMLAVNRVVPLACSSLHAEIMALSLAQARLGCFDLGAQGLPVFELVVNWMPCAMCFGAVLWSGVRSLVVAGSGPEMAAMTGFDEGPLPPDWQDQLARRGIAFHGDVAREAALDAFRAFVASGAAVYNGRQGRL</sequence>
<reference evidence="4 5" key="1">
    <citation type="journal article" date="2018" name="MBio">
        <title>Insights into the evolution of host association through the isolation and characterization of a novel human periodontal pathobiont, Desulfobulbus oralis.</title>
        <authorList>
            <person name="Cross K.L."/>
            <person name="Chirania P."/>
            <person name="Xiong W."/>
            <person name="Beall C.J."/>
            <person name="Elkins J.G."/>
            <person name="Giannone R.J."/>
            <person name="Griffen A.L."/>
            <person name="Guss A.M."/>
            <person name="Hettich R.L."/>
            <person name="Joshi S.S."/>
            <person name="Mokrzan E.M."/>
            <person name="Martin R.K."/>
            <person name="Zhulin I.B."/>
            <person name="Leys E.J."/>
            <person name="Podar M."/>
        </authorList>
    </citation>
    <scope>NUCLEOTIDE SEQUENCE [LARGE SCALE GENOMIC DNA]</scope>
    <source>
        <strain evidence="4 5">ORNL</strain>
    </source>
</reference>
<dbReference type="InterPro" id="IPR016192">
    <property type="entry name" value="APOBEC/CMP_deaminase_Zn-bd"/>
</dbReference>
<dbReference type="CDD" id="cd01285">
    <property type="entry name" value="nucleoside_deaminase"/>
    <property type="match status" value="1"/>
</dbReference>
<feature type="domain" description="CMP/dCMP-type deaminase" evidence="3">
    <location>
        <begin position="28"/>
        <end position="160"/>
    </location>
</feature>
<name>A0A2L1GML3_9BACT</name>
<proteinExistence type="predicted"/>
<dbReference type="Proteomes" id="UP000239867">
    <property type="component" value="Chromosome"/>
</dbReference>
<dbReference type="GO" id="GO:0008270">
    <property type="term" value="F:zinc ion binding"/>
    <property type="evidence" value="ECO:0007669"/>
    <property type="project" value="InterPro"/>
</dbReference>